<feature type="active site" evidence="1">
    <location>
        <position position="186"/>
    </location>
</feature>
<keyword evidence="2" id="KW-0732">Signal</keyword>
<dbReference type="Ensembl" id="ENSGMOT00000024744.1">
    <property type="protein sequence ID" value="ENSGMOP00000042253.1"/>
    <property type="gene ID" value="ENSGMOG00000026469.1"/>
</dbReference>
<dbReference type="Proteomes" id="UP000694546">
    <property type="component" value="Chromosome 14"/>
</dbReference>
<keyword evidence="6" id="KW-1185">Reference proteome</keyword>
<protein>
    <recommendedName>
        <fullName evidence="2">Metalloendopeptidase</fullName>
        <ecNumber evidence="2">3.4.24.-</ecNumber>
    </recommendedName>
</protein>
<reference evidence="5" key="2">
    <citation type="submission" date="2025-09" db="UniProtKB">
        <authorList>
            <consortium name="Ensembl"/>
        </authorList>
    </citation>
    <scope>IDENTIFICATION</scope>
</reference>
<dbReference type="PROSITE" id="PS51864">
    <property type="entry name" value="ASTACIN"/>
    <property type="match status" value="1"/>
</dbReference>
<feature type="chain" id="PRO_5044986550" description="Metalloendopeptidase" evidence="2">
    <location>
        <begin position="21"/>
        <end position="289"/>
    </location>
</feature>
<feature type="binding site" evidence="1">
    <location>
        <position position="185"/>
    </location>
    <ligand>
        <name>Zn(2+)</name>
        <dbReference type="ChEBI" id="CHEBI:29105"/>
        <note>catalytic</note>
    </ligand>
</feature>
<sequence>MVSFVNLILVLSLTSSAVFCLPSGERNSTSGEDDENEIDSYEEETEATQGATEYIEAANAGLARLRSGPRITHGDIAQTTGLTSTRNASPCTAKGCTWPKSSRGYVYVPIQISRRYSSEERTVLIQSLVEFHSVSCIRFVWRRRHRDYLSIYPSSGCWSYIGRQRGLQVISLQQRGCVSRGTVQHEILHALGFHHEQSRSDRDKHVRIQANNVLPGKLSNFNKVNTNNLGTPYDYSSIMHYSRFAFSKQRGVLPTIVPIPDSKAVIGQSTKMSGNDIKRLNKLYKCRGY</sequence>
<evidence type="ECO:0000259" key="4">
    <source>
        <dbReference type="PROSITE" id="PS51864"/>
    </source>
</evidence>
<feature type="binding site" evidence="1">
    <location>
        <position position="195"/>
    </location>
    <ligand>
        <name>Zn(2+)</name>
        <dbReference type="ChEBI" id="CHEBI:29105"/>
        <note>catalytic</note>
    </ligand>
</feature>
<dbReference type="PRINTS" id="PR00480">
    <property type="entry name" value="ASTACIN"/>
</dbReference>
<feature type="region of interest" description="Disordered" evidence="3">
    <location>
        <begin position="24"/>
        <end position="45"/>
    </location>
</feature>
<feature type="compositionally biased region" description="Acidic residues" evidence="3">
    <location>
        <begin position="31"/>
        <end position="45"/>
    </location>
</feature>
<dbReference type="PANTHER" id="PTHR10127">
    <property type="entry name" value="DISCOIDIN, CUB, EGF, LAMININ , AND ZINC METALLOPROTEASE DOMAIN CONTAINING"/>
    <property type="match status" value="1"/>
</dbReference>
<gene>
    <name evidence="5" type="primary">LOC115559104</name>
</gene>
<name>A0A8C5B6N4_GADMO</name>
<dbReference type="GO" id="GO:0006508">
    <property type="term" value="P:proteolysis"/>
    <property type="evidence" value="ECO:0007669"/>
    <property type="project" value="UniProtKB-KW"/>
</dbReference>
<reference evidence="5" key="1">
    <citation type="submission" date="2025-08" db="UniProtKB">
        <authorList>
            <consortium name="Ensembl"/>
        </authorList>
    </citation>
    <scope>IDENTIFICATION</scope>
</reference>
<evidence type="ECO:0000313" key="5">
    <source>
        <dbReference type="Ensembl" id="ENSGMOP00000042253.1"/>
    </source>
</evidence>
<organism evidence="5 6">
    <name type="scientific">Gadus morhua</name>
    <name type="common">Atlantic cod</name>
    <dbReference type="NCBI Taxonomy" id="8049"/>
    <lineage>
        <taxon>Eukaryota</taxon>
        <taxon>Metazoa</taxon>
        <taxon>Chordata</taxon>
        <taxon>Craniata</taxon>
        <taxon>Vertebrata</taxon>
        <taxon>Euteleostomi</taxon>
        <taxon>Actinopterygii</taxon>
        <taxon>Neopterygii</taxon>
        <taxon>Teleostei</taxon>
        <taxon>Neoteleostei</taxon>
        <taxon>Acanthomorphata</taxon>
        <taxon>Zeiogadaria</taxon>
        <taxon>Gadariae</taxon>
        <taxon>Gadiformes</taxon>
        <taxon>Gadoidei</taxon>
        <taxon>Gadidae</taxon>
        <taxon>Gadus</taxon>
    </lineage>
</organism>
<keyword evidence="1 2" id="KW-0645">Protease</keyword>
<dbReference type="KEGG" id="gmh:115559104"/>
<dbReference type="GO" id="GO:0042588">
    <property type="term" value="C:zymogen granule"/>
    <property type="evidence" value="ECO:0007669"/>
    <property type="project" value="UniProtKB-SubCell"/>
</dbReference>
<dbReference type="EC" id="3.4.24.-" evidence="2"/>
<keyword evidence="1 2" id="KW-0479">Metal-binding</keyword>
<dbReference type="AlphaFoldDB" id="A0A8C5B6N4"/>
<dbReference type="SUPFAM" id="SSF55486">
    <property type="entry name" value="Metalloproteases ('zincins'), catalytic domain"/>
    <property type="match status" value="1"/>
</dbReference>
<comment type="caution">
    <text evidence="1">Lacks conserved residue(s) required for the propagation of feature annotation.</text>
</comment>
<dbReference type="InterPro" id="IPR001506">
    <property type="entry name" value="Peptidase_M12A"/>
</dbReference>
<accession>A0A8C5B6N4</accession>
<dbReference type="SMART" id="SM00235">
    <property type="entry name" value="ZnMc"/>
    <property type="match status" value="1"/>
</dbReference>
<dbReference type="GO" id="GO:0008270">
    <property type="term" value="F:zinc ion binding"/>
    <property type="evidence" value="ECO:0007669"/>
    <property type="project" value="UniProtKB-UniRule"/>
</dbReference>
<dbReference type="GO" id="GO:0004222">
    <property type="term" value="F:metalloendopeptidase activity"/>
    <property type="evidence" value="ECO:0007669"/>
    <property type="project" value="UniProtKB-UniRule"/>
</dbReference>
<keyword evidence="1 2" id="KW-0862">Zinc</keyword>
<evidence type="ECO:0000256" key="2">
    <source>
        <dbReference type="RuleBase" id="RU361183"/>
    </source>
</evidence>
<proteinExistence type="predicted"/>
<keyword evidence="1 2" id="KW-0482">Metalloprotease</keyword>
<dbReference type="Gene3D" id="3.40.390.10">
    <property type="entry name" value="Collagenase (Catalytic Domain)"/>
    <property type="match status" value="1"/>
</dbReference>
<dbReference type="PANTHER" id="PTHR10127:SF899">
    <property type="entry name" value="ASTACIN-LIKE METALLOENDOPEPTIDASE-RELATED"/>
    <property type="match status" value="1"/>
</dbReference>
<feature type="signal peptide" evidence="2">
    <location>
        <begin position="1"/>
        <end position="20"/>
    </location>
</feature>
<dbReference type="GeneTree" id="ENSGT00940000163716"/>
<evidence type="ECO:0000256" key="3">
    <source>
        <dbReference type="SAM" id="MobiDB-lite"/>
    </source>
</evidence>
<dbReference type="InterPro" id="IPR006026">
    <property type="entry name" value="Peptidase_Metallo"/>
</dbReference>
<keyword evidence="1 2" id="KW-0378">Hydrolase</keyword>
<dbReference type="InterPro" id="IPR024079">
    <property type="entry name" value="MetalloPept_cat_dom_sf"/>
</dbReference>
<evidence type="ECO:0000256" key="1">
    <source>
        <dbReference type="PROSITE-ProRule" id="PRU01211"/>
    </source>
</evidence>
<feature type="domain" description="Peptidase M12A" evidence="4">
    <location>
        <begin position="87"/>
        <end position="287"/>
    </location>
</feature>
<feature type="binding site" evidence="1">
    <location>
        <position position="189"/>
    </location>
    <ligand>
        <name>Zn(2+)</name>
        <dbReference type="ChEBI" id="CHEBI:29105"/>
        <note>catalytic</note>
    </ligand>
</feature>
<comment type="cofactor">
    <cofactor evidence="1 2">
        <name>Zn(2+)</name>
        <dbReference type="ChEBI" id="CHEBI:29105"/>
    </cofactor>
    <text evidence="1 2">Binds 1 zinc ion per subunit.</text>
</comment>
<dbReference type="Pfam" id="PF01400">
    <property type="entry name" value="Astacin"/>
    <property type="match status" value="1"/>
</dbReference>
<evidence type="ECO:0000313" key="6">
    <source>
        <dbReference type="Proteomes" id="UP000694546"/>
    </source>
</evidence>